<evidence type="ECO:0000313" key="3">
    <source>
        <dbReference type="Proteomes" id="UP001055093"/>
    </source>
</evidence>
<comment type="caution">
    <text evidence="2">The sequence shown here is derived from an EMBL/GenBank/DDBJ whole genome shotgun (WGS) entry which is preliminary data.</text>
</comment>
<dbReference type="RefSeq" id="WP_137829310.1">
    <property type="nucleotide sequence ID" value="NZ_BPRE01000008.1"/>
</dbReference>
<feature type="transmembrane region" description="Helical" evidence="1">
    <location>
        <begin position="6"/>
        <end position="28"/>
    </location>
</feature>
<proteinExistence type="predicted"/>
<keyword evidence="3" id="KW-1185">Reference proteome</keyword>
<gene>
    <name evidence="2" type="ORF">BGCPKDLD_2972</name>
</gene>
<dbReference type="Proteomes" id="UP001055093">
    <property type="component" value="Unassembled WGS sequence"/>
</dbReference>
<organism evidence="2 3">
    <name type="scientific">Methylorubrum suomiense</name>
    <dbReference type="NCBI Taxonomy" id="144191"/>
    <lineage>
        <taxon>Bacteria</taxon>
        <taxon>Pseudomonadati</taxon>
        <taxon>Pseudomonadota</taxon>
        <taxon>Alphaproteobacteria</taxon>
        <taxon>Hyphomicrobiales</taxon>
        <taxon>Methylobacteriaceae</taxon>
        <taxon>Methylorubrum</taxon>
    </lineage>
</organism>
<keyword evidence="1" id="KW-1133">Transmembrane helix</keyword>
<accession>A0ABQ4UW12</accession>
<dbReference type="EMBL" id="BPRE01000008">
    <property type="protein sequence ID" value="GJE76380.1"/>
    <property type="molecule type" value="Genomic_DNA"/>
</dbReference>
<evidence type="ECO:0000256" key="1">
    <source>
        <dbReference type="SAM" id="Phobius"/>
    </source>
</evidence>
<protein>
    <submittedName>
        <fullName evidence="2">Uncharacterized protein</fullName>
    </submittedName>
</protein>
<keyword evidence="1" id="KW-0812">Transmembrane</keyword>
<sequence length="93" mass="9377">MTALLLPLWPALAVAFGLGIACGLMTGFPRSRTTLIAAAVPILALTVLTGLAWTESVPGRAGLYLEIAALLLAGYVAGCLLGALVARLSGRGS</sequence>
<name>A0ABQ4UW12_9HYPH</name>
<evidence type="ECO:0000313" key="2">
    <source>
        <dbReference type="EMBL" id="GJE76380.1"/>
    </source>
</evidence>
<keyword evidence="1" id="KW-0472">Membrane</keyword>
<reference evidence="2" key="2">
    <citation type="submission" date="2021-08" db="EMBL/GenBank/DDBJ databases">
        <authorList>
            <person name="Tani A."/>
            <person name="Ola A."/>
            <person name="Ogura Y."/>
            <person name="Katsura K."/>
            <person name="Hayashi T."/>
        </authorList>
    </citation>
    <scope>NUCLEOTIDE SEQUENCE</scope>
    <source>
        <strain evidence="2">DSM 14458</strain>
    </source>
</reference>
<reference evidence="2" key="1">
    <citation type="journal article" date="2021" name="Front. Microbiol.">
        <title>Comprehensive Comparative Genomics and Phenotyping of Methylobacterium Species.</title>
        <authorList>
            <person name="Alessa O."/>
            <person name="Ogura Y."/>
            <person name="Fujitani Y."/>
            <person name="Takami H."/>
            <person name="Hayashi T."/>
            <person name="Sahin N."/>
            <person name="Tani A."/>
        </authorList>
    </citation>
    <scope>NUCLEOTIDE SEQUENCE</scope>
    <source>
        <strain evidence="2">DSM 14458</strain>
    </source>
</reference>
<feature type="transmembrane region" description="Helical" evidence="1">
    <location>
        <begin position="35"/>
        <end position="53"/>
    </location>
</feature>
<feature type="transmembrane region" description="Helical" evidence="1">
    <location>
        <begin position="65"/>
        <end position="86"/>
    </location>
</feature>